<evidence type="ECO:0000256" key="2">
    <source>
        <dbReference type="ARBA" id="ARBA00022679"/>
    </source>
</evidence>
<dbReference type="Gene3D" id="3.20.20.330">
    <property type="entry name" value="Homocysteine-binding-like domain"/>
    <property type="match status" value="1"/>
</dbReference>
<dbReference type="GO" id="GO:0009086">
    <property type="term" value="P:methionine biosynthetic process"/>
    <property type="evidence" value="ECO:0007669"/>
    <property type="project" value="InterPro"/>
</dbReference>
<evidence type="ECO:0000256" key="5">
    <source>
        <dbReference type="PROSITE-ProRule" id="PRU00333"/>
    </source>
</evidence>
<reference evidence="7 8" key="1">
    <citation type="submission" date="2024-01" db="EMBL/GenBank/DDBJ databases">
        <title>A draft genome for a cacao thread blight-causing isolate of Paramarasmius palmivorus.</title>
        <authorList>
            <person name="Baruah I.K."/>
            <person name="Bukari Y."/>
            <person name="Amoako-Attah I."/>
            <person name="Meinhardt L.W."/>
            <person name="Bailey B.A."/>
            <person name="Cohen S.P."/>
        </authorList>
    </citation>
    <scope>NUCLEOTIDE SEQUENCE [LARGE SCALE GENOMIC DNA]</scope>
    <source>
        <strain evidence="7 8">GH-12</strain>
    </source>
</reference>
<dbReference type="Proteomes" id="UP001383192">
    <property type="component" value="Unassembled WGS sequence"/>
</dbReference>
<dbReference type="GO" id="GO:0033528">
    <property type="term" value="P:S-methylmethionine cycle"/>
    <property type="evidence" value="ECO:0007669"/>
    <property type="project" value="TreeGrafter"/>
</dbReference>
<feature type="binding site" evidence="5">
    <location>
        <position position="276"/>
    </location>
    <ligand>
        <name>Zn(2+)</name>
        <dbReference type="ChEBI" id="CHEBI:29105"/>
    </ligand>
</feature>
<name>A0AAW0CVL2_9AGAR</name>
<dbReference type="GO" id="GO:0032259">
    <property type="term" value="P:methylation"/>
    <property type="evidence" value="ECO:0007669"/>
    <property type="project" value="UniProtKB-KW"/>
</dbReference>
<dbReference type="InterPro" id="IPR003726">
    <property type="entry name" value="HCY_dom"/>
</dbReference>
<dbReference type="PROSITE" id="PS50970">
    <property type="entry name" value="HCY"/>
    <property type="match status" value="1"/>
</dbReference>
<dbReference type="InterPro" id="IPR036589">
    <property type="entry name" value="HCY_dom_sf"/>
</dbReference>
<feature type="domain" description="Hcy-binding" evidence="6">
    <location>
        <begin position="1"/>
        <end position="381"/>
    </location>
</feature>
<evidence type="ECO:0000313" key="8">
    <source>
        <dbReference type="Proteomes" id="UP001383192"/>
    </source>
</evidence>
<dbReference type="InterPro" id="IPR017226">
    <property type="entry name" value="BHMT-like"/>
</dbReference>
<protein>
    <submittedName>
        <fullName evidence="7">AdoMet-homocysteine methyltransferase</fullName>
        <ecNumber evidence="7">2.1.1.10</ecNumber>
    </submittedName>
</protein>
<dbReference type="PANTHER" id="PTHR46015">
    <property type="entry name" value="ZGC:172121"/>
    <property type="match status" value="1"/>
</dbReference>
<evidence type="ECO:0000256" key="3">
    <source>
        <dbReference type="ARBA" id="ARBA00022723"/>
    </source>
</evidence>
<dbReference type="Pfam" id="PF02574">
    <property type="entry name" value="S-methyl_trans"/>
    <property type="match status" value="1"/>
</dbReference>
<dbReference type="PIRSF" id="PIRSF037505">
    <property type="entry name" value="Betaine_HMT"/>
    <property type="match status" value="1"/>
</dbReference>
<feature type="binding site" evidence="5">
    <location>
        <position position="367"/>
    </location>
    <ligand>
        <name>Zn(2+)</name>
        <dbReference type="ChEBI" id="CHEBI:29105"/>
    </ligand>
</feature>
<dbReference type="EMBL" id="JAYKXP010000029">
    <property type="protein sequence ID" value="KAK7043149.1"/>
    <property type="molecule type" value="Genomic_DNA"/>
</dbReference>
<comment type="caution">
    <text evidence="7">The sequence shown here is derived from an EMBL/GenBank/DDBJ whole genome shotgun (WGS) entry which is preliminary data.</text>
</comment>
<dbReference type="AlphaFoldDB" id="A0AAW0CVL2"/>
<evidence type="ECO:0000259" key="6">
    <source>
        <dbReference type="PROSITE" id="PS50970"/>
    </source>
</evidence>
<keyword evidence="2 5" id="KW-0808">Transferase</keyword>
<keyword evidence="4 5" id="KW-0862">Zinc</keyword>
<evidence type="ECO:0000313" key="7">
    <source>
        <dbReference type="EMBL" id="KAK7043149.1"/>
    </source>
</evidence>
<keyword evidence="3 5" id="KW-0479">Metal-binding</keyword>
<organism evidence="7 8">
    <name type="scientific">Paramarasmius palmivorus</name>
    <dbReference type="NCBI Taxonomy" id="297713"/>
    <lineage>
        <taxon>Eukaryota</taxon>
        <taxon>Fungi</taxon>
        <taxon>Dikarya</taxon>
        <taxon>Basidiomycota</taxon>
        <taxon>Agaricomycotina</taxon>
        <taxon>Agaricomycetes</taxon>
        <taxon>Agaricomycetidae</taxon>
        <taxon>Agaricales</taxon>
        <taxon>Marasmiineae</taxon>
        <taxon>Marasmiaceae</taxon>
        <taxon>Paramarasmius</taxon>
    </lineage>
</organism>
<feature type="binding site" evidence="5">
    <location>
        <position position="366"/>
    </location>
    <ligand>
        <name>Zn(2+)</name>
        <dbReference type="ChEBI" id="CHEBI:29105"/>
    </ligand>
</feature>
<accession>A0AAW0CVL2</accession>
<dbReference type="PANTHER" id="PTHR46015:SF1">
    <property type="entry name" value="HOMOCYSTEINE S-METHYLTRANSFERASE-LIKE ISOFORM 1"/>
    <property type="match status" value="1"/>
</dbReference>
<dbReference type="SUPFAM" id="SSF82282">
    <property type="entry name" value="Homocysteine S-methyltransferase"/>
    <property type="match status" value="1"/>
</dbReference>
<keyword evidence="8" id="KW-1185">Reference proteome</keyword>
<evidence type="ECO:0000256" key="4">
    <source>
        <dbReference type="ARBA" id="ARBA00022833"/>
    </source>
</evidence>
<evidence type="ECO:0000256" key="1">
    <source>
        <dbReference type="ARBA" id="ARBA00022603"/>
    </source>
</evidence>
<dbReference type="EC" id="2.1.1.10" evidence="7"/>
<sequence>MTITLLDGGFGTTLEQVFHLNVSHQPLWSTKAILDSPAVIIQAHLAFLRAGTRMLSTATYQCSYMEFERAGINDRNAAKEIMRRSVELACEARKIFINEGENQVAEQDVGIAFVMGPFGASLDPPQEWDAVYPPPYGPTKYVPGAAQHRNAFTDDELELEESSVEALAEFHRGRLEMLLEDDAGREVWKKVDCFAFETIPLVREVTAIRRAVRDAFEDRKELEKPWWISSIFPDGKVPEMRLTGTGNGEARLTVRDLVLAELTGDLPRPRGIGINCTSLEFIPGLLREFEREVCRLREDDSLKSRLWLVLYPNAGDTYDVVAEKWVDDVDDHVKEQRRSSWAAGLRDAVQSIRDSGVWERILVGGCCRTNPDHLRKLGDALVAEDS</sequence>
<keyword evidence="1 5" id="KW-0489">Methyltransferase</keyword>
<proteinExistence type="predicted"/>
<gene>
    <name evidence="7" type="primary">SAM4_1</name>
    <name evidence="7" type="ORF">VNI00_008503</name>
</gene>
<dbReference type="InterPro" id="IPR051486">
    <property type="entry name" value="Hcy_S-methyltransferase"/>
</dbReference>
<dbReference type="GO" id="GO:0008270">
    <property type="term" value="F:zinc ion binding"/>
    <property type="evidence" value="ECO:0007669"/>
    <property type="project" value="InterPro"/>
</dbReference>
<dbReference type="GO" id="GO:0008898">
    <property type="term" value="F:S-adenosylmethionine-homocysteine S-methyltransferase activity"/>
    <property type="evidence" value="ECO:0007669"/>
    <property type="project" value="TreeGrafter"/>
</dbReference>
<comment type="cofactor">
    <cofactor evidence="5">
        <name>Zn(2+)</name>
        <dbReference type="ChEBI" id="CHEBI:29105"/>
    </cofactor>
</comment>